<dbReference type="STRING" id="1810919.A0A3D8SMK1"/>
<name>A0A3D8SMK1_9EURO</name>
<protein>
    <submittedName>
        <fullName evidence="2">Uncharacterized protein</fullName>
    </submittedName>
</protein>
<evidence type="ECO:0000256" key="1">
    <source>
        <dbReference type="SAM" id="MobiDB-lite"/>
    </source>
</evidence>
<reference evidence="2 3" key="1">
    <citation type="journal article" date="2018" name="IMA Fungus">
        <title>IMA Genome-F 9: Draft genome sequence of Annulohypoxylon stygium, Aspergillus mulundensis, Berkeleyomyces basicola (syn. Thielaviopsis basicola), Ceratocystis smalleyi, two Cercospora beticola strains, Coleophoma cylindrospora, Fusarium fracticaudum, Phialophora cf. hyalina, and Morchella septimelata.</title>
        <authorList>
            <person name="Wingfield B.D."/>
            <person name="Bills G.F."/>
            <person name="Dong Y."/>
            <person name="Huang W."/>
            <person name="Nel W.J."/>
            <person name="Swalarsk-Parry B.S."/>
            <person name="Vaghefi N."/>
            <person name="Wilken P.M."/>
            <person name="An Z."/>
            <person name="de Beer Z.W."/>
            <person name="De Vos L."/>
            <person name="Chen L."/>
            <person name="Duong T.A."/>
            <person name="Gao Y."/>
            <person name="Hammerbacher A."/>
            <person name="Kikkert J.R."/>
            <person name="Li Y."/>
            <person name="Li H."/>
            <person name="Li K."/>
            <person name="Li Q."/>
            <person name="Liu X."/>
            <person name="Ma X."/>
            <person name="Naidoo K."/>
            <person name="Pethybridge S.J."/>
            <person name="Sun J."/>
            <person name="Steenkamp E.T."/>
            <person name="van der Nest M.A."/>
            <person name="van Wyk S."/>
            <person name="Wingfield M.J."/>
            <person name="Xiong C."/>
            <person name="Yue Q."/>
            <person name="Zhang X."/>
        </authorList>
    </citation>
    <scope>NUCLEOTIDE SEQUENCE [LARGE SCALE GENOMIC DNA]</scope>
    <source>
        <strain evidence="2 3">DSM 5745</strain>
    </source>
</reference>
<evidence type="ECO:0000313" key="2">
    <source>
        <dbReference type="EMBL" id="RDW87028.1"/>
    </source>
</evidence>
<dbReference type="PANTHER" id="PTHR35560:SF3">
    <property type="entry name" value="PEPTIDASE S9 PROLYL OLIGOPEPTIDASE CATALYTIC DOMAIN-CONTAINING PROTEIN"/>
    <property type="match status" value="1"/>
</dbReference>
<organism evidence="2 3">
    <name type="scientific">Aspergillus mulundensis</name>
    <dbReference type="NCBI Taxonomy" id="1810919"/>
    <lineage>
        <taxon>Eukaryota</taxon>
        <taxon>Fungi</taxon>
        <taxon>Dikarya</taxon>
        <taxon>Ascomycota</taxon>
        <taxon>Pezizomycotina</taxon>
        <taxon>Eurotiomycetes</taxon>
        <taxon>Eurotiomycetidae</taxon>
        <taxon>Eurotiales</taxon>
        <taxon>Aspergillaceae</taxon>
        <taxon>Aspergillus</taxon>
        <taxon>Aspergillus subgen. Nidulantes</taxon>
    </lineage>
</organism>
<comment type="caution">
    <text evidence="2">The sequence shown here is derived from an EMBL/GenBank/DDBJ whole genome shotgun (WGS) entry which is preliminary data.</text>
</comment>
<dbReference type="PANTHER" id="PTHR35560">
    <property type="entry name" value="BLL0132 PROTEIN"/>
    <property type="match status" value="1"/>
</dbReference>
<dbReference type="Proteomes" id="UP000256690">
    <property type="component" value="Unassembled WGS sequence"/>
</dbReference>
<sequence>MASATVPPEYLQANHKKGDPPPFGAVDNVQTIRLSGQPDAVGETQPADCPTIMISTATPAGDHVNGWKEIPIVAGFDLNRLVVDQDTDATLPYYVENTKDLTQIKRVVITTAGIWRNGWKYANNIRNALICAAGRESVNADMDKILVAAPQWLNKEDVAMGAAQPDDVYYHKNTYQRGGPAVGPGDVRMSSYEALDKFIAMFWDKDVYPAVESIAFASHSLGAQTVQRYAMLRPSQPEDSRITYGIMNPGSFAWPVESRPIPPSSQPSCSDPAVYDAWHYGIGPGKPTRIPKYVRDEVLENRGLITERFAFRHVFYGFGLDDHGKGDTHCEAQLQGGTHLERGRNFMSMLQNLPGGYPVNHSVEYVEGVSHLDYHMVCSSLALRRAGLGCVADRDADGFGADAEEDVSVGLVSRTG</sequence>
<dbReference type="RefSeq" id="XP_026606552.1">
    <property type="nucleotide sequence ID" value="XM_026745686.1"/>
</dbReference>
<dbReference type="InterPro" id="IPR029058">
    <property type="entry name" value="AB_hydrolase_fold"/>
</dbReference>
<dbReference type="Gene3D" id="3.40.50.1820">
    <property type="entry name" value="alpha/beta hydrolase"/>
    <property type="match status" value="1"/>
</dbReference>
<dbReference type="EMBL" id="PVWQ01000003">
    <property type="protein sequence ID" value="RDW87028.1"/>
    <property type="molecule type" value="Genomic_DNA"/>
</dbReference>
<dbReference type="AlphaFoldDB" id="A0A3D8SMK1"/>
<proteinExistence type="predicted"/>
<feature type="region of interest" description="Disordered" evidence="1">
    <location>
        <begin position="1"/>
        <end position="23"/>
    </location>
</feature>
<gene>
    <name evidence="2" type="ORF">DSM5745_03670</name>
</gene>
<evidence type="ECO:0000313" key="3">
    <source>
        <dbReference type="Proteomes" id="UP000256690"/>
    </source>
</evidence>
<accession>A0A3D8SMK1</accession>
<keyword evidence="3" id="KW-1185">Reference proteome</keyword>
<dbReference type="GeneID" id="38114040"/>
<dbReference type="OrthoDB" id="2019572at2759"/>